<evidence type="ECO:0000313" key="2">
    <source>
        <dbReference type="Proteomes" id="UP000008075"/>
    </source>
</evidence>
<dbReference type="KEGG" id="xne:XNC1_3865"/>
<organism evidence="1 2">
    <name type="scientific">Xenorhabdus nematophila (strain ATCC 19061 / DSM 3370 / CCUG 14189 / LMG 1036 / NCIMB 9965 / AN6)</name>
    <dbReference type="NCBI Taxonomy" id="406817"/>
    <lineage>
        <taxon>Bacteria</taxon>
        <taxon>Pseudomonadati</taxon>
        <taxon>Pseudomonadota</taxon>
        <taxon>Gammaproteobacteria</taxon>
        <taxon>Enterobacterales</taxon>
        <taxon>Morganellaceae</taxon>
        <taxon>Xenorhabdus</taxon>
    </lineage>
</organism>
<dbReference type="Proteomes" id="UP000008075">
    <property type="component" value="Chromosome"/>
</dbReference>
<dbReference type="HOGENOM" id="CLU_2756936_0_0_6"/>
<protein>
    <submittedName>
        <fullName evidence="1">Uncharacterized protein</fullName>
    </submittedName>
</protein>
<reference evidence="1 2" key="1">
    <citation type="journal article" date="2011" name="PLoS ONE">
        <title>The entomopathogenic bacterial endosymbionts xenorhabdus and photorhabdus: convergent lifestyles from divergent genomes.</title>
        <authorList>
            <person name="Chaston J.M."/>
            <person name="Suen G."/>
            <person name="Tucker S.L."/>
            <person name="Andersen A.W."/>
            <person name="Bhasin A."/>
            <person name="Bode E."/>
            <person name="Bode H.B."/>
            <person name="Brachmann A.O."/>
            <person name="Cowles C.E."/>
            <person name="Cowles K.N."/>
            <person name="Darby C."/>
            <person name="de Leon L."/>
            <person name="Drace K."/>
            <person name="Du Z."/>
            <person name="Givaudan A."/>
            <person name="Herbert Tran E.E."/>
            <person name="Jewell K.A."/>
            <person name="Knack J.J."/>
            <person name="Krasomil-Osterfeld K.C."/>
            <person name="Kukor R."/>
            <person name="Lanois A."/>
            <person name="Latreille P."/>
            <person name="Leimgruber N.K."/>
            <person name="Lipke C.M."/>
            <person name="Liu R."/>
            <person name="Lu X."/>
            <person name="Martens E.C."/>
            <person name="Marri P.R."/>
            <person name="Medigue C."/>
            <person name="Menard M.L."/>
            <person name="Miller N.M."/>
            <person name="Morales-Soto N."/>
            <person name="Norton S."/>
            <person name="Ogier J.C."/>
            <person name="Orchard S.S."/>
            <person name="Park D."/>
            <person name="Park Y."/>
            <person name="Qurollo B.A."/>
            <person name="Sugar D.R."/>
            <person name="Richards G.R."/>
            <person name="Rouy Z."/>
            <person name="Slominski B."/>
            <person name="Slominski K."/>
            <person name="Snyder H."/>
            <person name="Tjaden B.C."/>
            <person name="van der Hoeven R."/>
            <person name="Welch R.D."/>
            <person name="Wheeler C."/>
            <person name="Xiang B."/>
            <person name="Barbazuk B."/>
            <person name="Gaudriault S."/>
            <person name="Goodner B."/>
            <person name="Slater S.C."/>
            <person name="Forst S."/>
            <person name="Goldman B.S."/>
            <person name="Goodrich-Blair H."/>
        </authorList>
    </citation>
    <scope>NUCLEOTIDE SEQUENCE [LARGE SCALE GENOMIC DNA]</scope>
    <source>
        <strain evidence="2">ATCC 19061 / DSM 3370 / CCUG 14189 / LMG 1036 / NCIMB 9965 / AN6</strain>
    </source>
</reference>
<name>D3VBQ7_XENNA</name>
<accession>D3VBQ7</accession>
<gene>
    <name evidence="1" type="ordered locus">XNC1_3865</name>
</gene>
<keyword evidence="2" id="KW-1185">Reference proteome</keyword>
<sequence length="70" mass="8278">MKSEHFSIMGVAAYKYSKWRQKAHYYQQELVLHVVTLPPLIIAWKCEKHAPLSAPRHIAWHNFFSRALCL</sequence>
<evidence type="ECO:0000313" key="1">
    <source>
        <dbReference type="EMBL" id="CBJ91896.1"/>
    </source>
</evidence>
<dbReference type="EMBL" id="FN667742">
    <property type="protein sequence ID" value="CBJ91896.1"/>
    <property type="molecule type" value="Genomic_DNA"/>
</dbReference>
<dbReference type="AlphaFoldDB" id="D3VBQ7"/>
<proteinExistence type="predicted"/>